<dbReference type="Gene3D" id="1.10.3720.10">
    <property type="entry name" value="MetI-like"/>
    <property type="match status" value="1"/>
</dbReference>
<keyword evidence="10" id="KW-1185">Reference proteome</keyword>
<name>A0ABT1EAN7_9FIRM</name>
<feature type="transmembrane region" description="Helical" evidence="7">
    <location>
        <begin position="54"/>
        <end position="74"/>
    </location>
</feature>
<keyword evidence="5 7" id="KW-1133">Transmembrane helix</keyword>
<feature type="transmembrane region" description="Helical" evidence="7">
    <location>
        <begin position="20"/>
        <end position="42"/>
    </location>
</feature>
<evidence type="ECO:0000256" key="4">
    <source>
        <dbReference type="ARBA" id="ARBA00022692"/>
    </source>
</evidence>
<evidence type="ECO:0000256" key="2">
    <source>
        <dbReference type="ARBA" id="ARBA00022448"/>
    </source>
</evidence>
<dbReference type="EMBL" id="JAMZFW010000007">
    <property type="protein sequence ID" value="MCP1102017.1"/>
    <property type="molecule type" value="Genomic_DNA"/>
</dbReference>
<dbReference type="PANTHER" id="PTHR30614">
    <property type="entry name" value="MEMBRANE COMPONENT OF AMINO ACID ABC TRANSPORTER"/>
    <property type="match status" value="1"/>
</dbReference>
<keyword evidence="6 7" id="KW-0472">Membrane</keyword>
<proteinExistence type="inferred from homology"/>
<comment type="similarity">
    <text evidence="7">Belongs to the binding-protein-dependent transport system permease family.</text>
</comment>
<dbReference type="SUPFAM" id="SSF161098">
    <property type="entry name" value="MetI-like"/>
    <property type="match status" value="1"/>
</dbReference>
<dbReference type="PROSITE" id="PS50928">
    <property type="entry name" value="ABC_TM1"/>
    <property type="match status" value="1"/>
</dbReference>
<evidence type="ECO:0000256" key="7">
    <source>
        <dbReference type="RuleBase" id="RU363032"/>
    </source>
</evidence>
<feature type="transmembrane region" description="Helical" evidence="7">
    <location>
        <begin position="188"/>
        <end position="210"/>
    </location>
</feature>
<dbReference type="InterPro" id="IPR000515">
    <property type="entry name" value="MetI-like"/>
</dbReference>
<sequence length="225" mass="24759">MDFFELFMQSLPRFADGMRTTLFLTVAALFFGIILGMIACFFKISKLKVLRAIATIYVDIIRGTPLLVQAYFLYFGISQGIGITMTNTTAGIIVLSLNAGAYLSEIFRSGINAVNKGQMEAARSLGLSYSKAMIKVVLPQAVRIVIPSVVNQFIITLKDTTIISVIGAPELMKTANIIVARNFRGFEIYGMVAILYFIVIFILTKISQVIERRLSNGKSKSSQSA</sequence>
<evidence type="ECO:0000256" key="3">
    <source>
        <dbReference type="ARBA" id="ARBA00022475"/>
    </source>
</evidence>
<keyword evidence="4 7" id="KW-0812">Transmembrane</keyword>
<evidence type="ECO:0000256" key="6">
    <source>
        <dbReference type="ARBA" id="ARBA00023136"/>
    </source>
</evidence>
<evidence type="ECO:0000259" key="8">
    <source>
        <dbReference type="PROSITE" id="PS50928"/>
    </source>
</evidence>
<comment type="subcellular location">
    <subcellularLocation>
        <location evidence="1 7">Cell membrane</location>
        <topology evidence="1 7">Multi-pass membrane protein</topology>
    </subcellularLocation>
</comment>
<feature type="transmembrane region" description="Helical" evidence="7">
    <location>
        <begin position="80"/>
        <end position="103"/>
    </location>
</feature>
<dbReference type="Proteomes" id="UP001523566">
    <property type="component" value="Unassembled WGS sequence"/>
</dbReference>
<evidence type="ECO:0000256" key="1">
    <source>
        <dbReference type="ARBA" id="ARBA00004651"/>
    </source>
</evidence>
<comment type="caution">
    <text evidence="9">The sequence shown here is derived from an EMBL/GenBank/DDBJ whole genome shotgun (WGS) entry which is preliminary data.</text>
</comment>
<gene>
    <name evidence="9" type="ORF">NK125_06245</name>
</gene>
<evidence type="ECO:0000313" key="10">
    <source>
        <dbReference type="Proteomes" id="UP001523566"/>
    </source>
</evidence>
<dbReference type="InterPro" id="IPR035906">
    <property type="entry name" value="MetI-like_sf"/>
</dbReference>
<organism evidence="9 10">
    <name type="scientific">Aequitasia blattaphilus</name>
    <dbReference type="NCBI Taxonomy" id="2949332"/>
    <lineage>
        <taxon>Bacteria</taxon>
        <taxon>Bacillati</taxon>
        <taxon>Bacillota</taxon>
        <taxon>Clostridia</taxon>
        <taxon>Lachnospirales</taxon>
        <taxon>Lachnospiraceae</taxon>
        <taxon>Aequitasia</taxon>
    </lineage>
</organism>
<dbReference type="InterPro" id="IPR010065">
    <property type="entry name" value="AA_ABC_transptr_permease_3TM"/>
</dbReference>
<dbReference type="NCBIfam" id="TIGR01726">
    <property type="entry name" value="HEQRo_perm_3TM"/>
    <property type="match status" value="1"/>
</dbReference>
<dbReference type="Pfam" id="PF00528">
    <property type="entry name" value="BPD_transp_1"/>
    <property type="match status" value="1"/>
</dbReference>
<keyword evidence="2 7" id="KW-0813">Transport</keyword>
<feature type="domain" description="ABC transmembrane type-1" evidence="8">
    <location>
        <begin position="18"/>
        <end position="207"/>
    </location>
</feature>
<protein>
    <submittedName>
        <fullName evidence="9">Amino acid ABC transporter permease</fullName>
    </submittedName>
</protein>
<keyword evidence="3" id="KW-1003">Cell membrane</keyword>
<accession>A0ABT1EAN7</accession>
<dbReference type="InterPro" id="IPR043429">
    <property type="entry name" value="ArtM/GltK/GlnP/TcyL/YhdX-like"/>
</dbReference>
<dbReference type="RefSeq" id="WP_262065806.1">
    <property type="nucleotide sequence ID" value="NZ_JAMXOD010000007.1"/>
</dbReference>
<evidence type="ECO:0000313" key="9">
    <source>
        <dbReference type="EMBL" id="MCP1102017.1"/>
    </source>
</evidence>
<dbReference type="PANTHER" id="PTHR30614:SF46">
    <property type="entry name" value="ABC TRANSPORTER MEMBRANE SPANNING PERMEASE-GLUTAMINE TRANSPORT"/>
    <property type="match status" value="1"/>
</dbReference>
<dbReference type="CDD" id="cd06261">
    <property type="entry name" value="TM_PBP2"/>
    <property type="match status" value="1"/>
</dbReference>
<reference evidence="9 10" key="1">
    <citation type="journal article" date="2022" name="Genome Biol. Evol.">
        <title>Host diet, physiology and behaviors set the stage for Lachnospiraceae cladogenesis.</title>
        <authorList>
            <person name="Vera-Ponce De Leon A."/>
            <person name="Schneider M."/>
            <person name="Jahnes B.C."/>
            <person name="Sadowski V."/>
            <person name="Camuy-Velez L.A."/>
            <person name="Duan J."/>
            <person name="Sabree Z.L."/>
        </authorList>
    </citation>
    <scope>NUCLEOTIDE SEQUENCE [LARGE SCALE GENOMIC DNA]</scope>
    <source>
        <strain evidence="9 10">PAL113</strain>
    </source>
</reference>
<evidence type="ECO:0000256" key="5">
    <source>
        <dbReference type="ARBA" id="ARBA00022989"/>
    </source>
</evidence>